<dbReference type="PANTHER" id="PTHR43157:SF31">
    <property type="entry name" value="PHOSPHATIDYLINOSITOL-GLYCAN BIOSYNTHESIS CLASS F PROTEIN"/>
    <property type="match status" value="1"/>
</dbReference>
<dbReference type="AlphaFoldDB" id="H6L8B3"/>
<sequence>MKLKDSIALVTGASSGIGYAAAMALAKEGAHLVLLCRNPEKGEAAMRAIAQASQNPKIDLLLADLSDQESIRKVGQYARESYPKLDILINNAGAIFPKRRLSLDGLEQHIALNHMGYFLLTHQLMALLRAGERKQILNLSSSAHKLVRKLELDNLQGEKRFGRFYQYGLSKLFNLYFTQQLAQRFGPDGFGVNALHPGVVNTNFSQEGKGFTAFLYRHLGRFMRQPEQVGQQILQLLTADEYLLIEGQYFTPKGVEQPSVLAQDRALAEQIWERSMDWGKIEEYGILD</sequence>
<dbReference type="EMBL" id="CP002831">
    <property type="protein sequence ID" value="AFC26477.1"/>
    <property type="molecule type" value="Genomic_DNA"/>
</dbReference>
<dbReference type="PRINTS" id="PR00081">
    <property type="entry name" value="GDHRDH"/>
</dbReference>
<dbReference type="InterPro" id="IPR036291">
    <property type="entry name" value="NAD(P)-bd_dom_sf"/>
</dbReference>
<dbReference type="Pfam" id="PF00106">
    <property type="entry name" value="adh_short"/>
    <property type="match status" value="1"/>
</dbReference>
<dbReference type="OrthoDB" id="597510at2"/>
<dbReference type="STRING" id="984262.SGRA_3761"/>
<dbReference type="Proteomes" id="UP000007519">
    <property type="component" value="Chromosome"/>
</dbReference>
<organism evidence="2 3">
    <name type="scientific">Saprospira grandis (strain Lewin)</name>
    <dbReference type="NCBI Taxonomy" id="984262"/>
    <lineage>
        <taxon>Bacteria</taxon>
        <taxon>Pseudomonadati</taxon>
        <taxon>Bacteroidota</taxon>
        <taxon>Saprospiria</taxon>
        <taxon>Saprospirales</taxon>
        <taxon>Saprospiraceae</taxon>
        <taxon>Saprospira</taxon>
    </lineage>
</organism>
<dbReference type="CDD" id="cd05327">
    <property type="entry name" value="retinol-DH_like_SDR_c_like"/>
    <property type="match status" value="1"/>
</dbReference>
<proteinExistence type="predicted"/>
<dbReference type="PANTHER" id="PTHR43157">
    <property type="entry name" value="PHOSPHATIDYLINOSITOL-GLYCAN BIOSYNTHESIS CLASS F PROTEIN-RELATED"/>
    <property type="match status" value="1"/>
</dbReference>
<dbReference type="KEGG" id="sgn:SGRA_3761"/>
<gene>
    <name evidence="2" type="ordered locus">SGRA_3761</name>
</gene>
<evidence type="ECO:0000313" key="2">
    <source>
        <dbReference type="EMBL" id="AFC26477.1"/>
    </source>
</evidence>
<dbReference type="SUPFAM" id="SSF51735">
    <property type="entry name" value="NAD(P)-binding Rossmann-fold domains"/>
    <property type="match status" value="1"/>
</dbReference>
<name>H6L8B3_SAPGL</name>
<dbReference type="GO" id="GO:0016491">
    <property type="term" value="F:oxidoreductase activity"/>
    <property type="evidence" value="ECO:0007669"/>
    <property type="project" value="UniProtKB-KW"/>
</dbReference>
<dbReference type="HOGENOM" id="CLU_010194_44_2_10"/>
<dbReference type="Gene3D" id="3.40.50.720">
    <property type="entry name" value="NAD(P)-binding Rossmann-like Domain"/>
    <property type="match status" value="1"/>
</dbReference>
<protein>
    <submittedName>
        <fullName evidence="2">Short-chain dehydrogenase/reductase SDR</fullName>
    </submittedName>
</protein>
<keyword evidence="3" id="KW-1185">Reference proteome</keyword>
<reference evidence="2 3" key="1">
    <citation type="journal article" date="2012" name="Stand. Genomic Sci.">
        <title>Complete genome sequencing and analysis of Saprospira grandis str. Lewin, a predatory marine bacterium.</title>
        <authorList>
            <person name="Saw J.H."/>
            <person name="Yuryev A."/>
            <person name="Kanbe M."/>
            <person name="Hou S."/>
            <person name="Young A.G."/>
            <person name="Aizawa S."/>
            <person name="Alam M."/>
        </authorList>
    </citation>
    <scope>NUCLEOTIDE SEQUENCE [LARGE SCALE GENOMIC DNA]</scope>
    <source>
        <strain evidence="2 3">Lewin</strain>
    </source>
</reference>
<dbReference type="RefSeq" id="WP_015694064.1">
    <property type="nucleotide sequence ID" value="NC_016940.1"/>
</dbReference>
<evidence type="ECO:0000313" key="3">
    <source>
        <dbReference type="Proteomes" id="UP000007519"/>
    </source>
</evidence>
<evidence type="ECO:0000256" key="1">
    <source>
        <dbReference type="ARBA" id="ARBA00023002"/>
    </source>
</evidence>
<dbReference type="InterPro" id="IPR002347">
    <property type="entry name" value="SDR_fam"/>
</dbReference>
<keyword evidence="1" id="KW-0560">Oxidoreductase</keyword>
<dbReference type="eggNOG" id="COG1028">
    <property type="taxonomic scope" value="Bacteria"/>
</dbReference>
<accession>H6L8B3</accession>